<gene>
    <name evidence="1" type="ORF">GMARGA_LOCUS46090</name>
</gene>
<comment type="caution">
    <text evidence="1">The sequence shown here is derived from an EMBL/GenBank/DDBJ whole genome shotgun (WGS) entry which is preliminary data.</text>
</comment>
<feature type="non-terminal residue" evidence="1">
    <location>
        <position position="1"/>
    </location>
</feature>
<sequence length="45" mass="5250">QKDKENQKIAAIQENKLAEINTMMRNILSKLDNLELGTKKDKHKQ</sequence>
<dbReference type="EMBL" id="CAJVQB010168882">
    <property type="protein sequence ID" value="CAG8857269.1"/>
    <property type="molecule type" value="Genomic_DNA"/>
</dbReference>
<accession>A0ABN7XPL6</accession>
<feature type="non-terminal residue" evidence="1">
    <location>
        <position position="45"/>
    </location>
</feature>
<name>A0ABN7XPL6_GIGMA</name>
<evidence type="ECO:0000313" key="1">
    <source>
        <dbReference type="EMBL" id="CAG8857269.1"/>
    </source>
</evidence>
<protein>
    <submittedName>
        <fullName evidence="1">22423_t:CDS:1</fullName>
    </submittedName>
</protein>
<keyword evidence="2" id="KW-1185">Reference proteome</keyword>
<organism evidence="1 2">
    <name type="scientific">Gigaspora margarita</name>
    <dbReference type="NCBI Taxonomy" id="4874"/>
    <lineage>
        <taxon>Eukaryota</taxon>
        <taxon>Fungi</taxon>
        <taxon>Fungi incertae sedis</taxon>
        <taxon>Mucoromycota</taxon>
        <taxon>Glomeromycotina</taxon>
        <taxon>Glomeromycetes</taxon>
        <taxon>Diversisporales</taxon>
        <taxon>Gigasporaceae</taxon>
        <taxon>Gigaspora</taxon>
    </lineage>
</organism>
<dbReference type="Proteomes" id="UP000789901">
    <property type="component" value="Unassembled WGS sequence"/>
</dbReference>
<reference evidence="1 2" key="1">
    <citation type="submission" date="2021-06" db="EMBL/GenBank/DDBJ databases">
        <authorList>
            <person name="Kallberg Y."/>
            <person name="Tangrot J."/>
            <person name="Rosling A."/>
        </authorList>
    </citation>
    <scope>NUCLEOTIDE SEQUENCE [LARGE SCALE GENOMIC DNA]</scope>
    <source>
        <strain evidence="1 2">120-4 pot B 10/14</strain>
    </source>
</reference>
<evidence type="ECO:0000313" key="2">
    <source>
        <dbReference type="Proteomes" id="UP000789901"/>
    </source>
</evidence>
<proteinExistence type="predicted"/>